<dbReference type="InterPro" id="IPR012910">
    <property type="entry name" value="Plug_dom"/>
</dbReference>
<dbReference type="GO" id="GO:0015344">
    <property type="term" value="F:siderophore uptake transmembrane transporter activity"/>
    <property type="evidence" value="ECO:0007669"/>
    <property type="project" value="TreeGrafter"/>
</dbReference>
<dbReference type="Proteomes" id="UP000002440">
    <property type="component" value="Chromosome"/>
</dbReference>
<proteinExistence type="predicted"/>
<dbReference type="eggNOG" id="COG1629">
    <property type="taxonomic scope" value="Bacteria"/>
</dbReference>
<organism evidence="4 5">
    <name type="scientific">Methylobacillus flagellatus (strain ATCC 51484 / DSM 6875 / VKM B-1610 / KT)</name>
    <dbReference type="NCBI Taxonomy" id="265072"/>
    <lineage>
        <taxon>Bacteria</taxon>
        <taxon>Pseudomonadati</taxon>
        <taxon>Pseudomonadota</taxon>
        <taxon>Betaproteobacteria</taxon>
        <taxon>Nitrosomonadales</taxon>
        <taxon>Methylophilaceae</taxon>
        <taxon>Methylobacillus</taxon>
    </lineage>
</organism>
<sequence length="317" mass="34267">MLARVRLESICQRRVVVYASLLLGMLAVPVLAAEGDGANTATSDGNAVPQPAIRVEEIVIRAPRVRIVSPLPGVGIDREQAATNIQSATAKEISESRAINITEFMNNNMQSVSINDYAGNPFQQDLNFRGFTASPMIGTPQGISVYLDSVRVNEAFGDVVNWDLLPMNAIASLDLLPGSSPLFGLNTLGGALAIRTKSGFTDHHARGEVIGGAWGRQQVQVSNGINNGVLGLFTAYNHFEEDGWRMSRRFLPPGILLTAFTAALKVATVCEIRPAQAMSLHITRQTQRLASISTWTRWRSVPMSALARITLTQVSIS</sequence>
<feature type="domain" description="TonB-dependent receptor plug" evidence="3">
    <location>
        <begin position="79"/>
        <end position="191"/>
    </location>
</feature>
<accession>Q1GZN9</accession>
<gene>
    <name evidence="4" type="ordered locus">Mfla_2031</name>
</gene>
<dbReference type="EMBL" id="CP000284">
    <property type="protein sequence ID" value="ABE50298.1"/>
    <property type="molecule type" value="Genomic_DNA"/>
</dbReference>
<keyword evidence="1 4" id="KW-0675">Receptor</keyword>
<dbReference type="STRING" id="265072.Mfla_2031"/>
<dbReference type="GO" id="GO:0016020">
    <property type="term" value="C:membrane"/>
    <property type="evidence" value="ECO:0007669"/>
    <property type="project" value="TreeGrafter"/>
</dbReference>
<evidence type="ECO:0000313" key="5">
    <source>
        <dbReference type="Proteomes" id="UP000002440"/>
    </source>
</evidence>
<dbReference type="Pfam" id="PF07715">
    <property type="entry name" value="Plug"/>
    <property type="match status" value="1"/>
</dbReference>
<dbReference type="Gene3D" id="2.170.130.10">
    <property type="entry name" value="TonB-dependent receptor, plug domain"/>
    <property type="match status" value="1"/>
</dbReference>
<protein>
    <submittedName>
        <fullName evidence="4">TonB-dependent receptor, plug</fullName>
    </submittedName>
</protein>
<dbReference type="PANTHER" id="PTHR30069">
    <property type="entry name" value="TONB-DEPENDENT OUTER MEMBRANE RECEPTOR"/>
    <property type="match status" value="1"/>
</dbReference>
<evidence type="ECO:0000256" key="1">
    <source>
        <dbReference type="ARBA" id="ARBA00023170"/>
    </source>
</evidence>
<evidence type="ECO:0000313" key="4">
    <source>
        <dbReference type="EMBL" id="ABE50298.1"/>
    </source>
</evidence>
<reference evidence="4 5" key="1">
    <citation type="submission" date="2006-03" db="EMBL/GenBank/DDBJ databases">
        <title>Complete sequence of Methylobacillus flagellatus KT.</title>
        <authorList>
            <consortium name="US DOE Joint Genome Institute"/>
            <person name="Copeland A."/>
            <person name="Lucas S."/>
            <person name="Lapidus A."/>
            <person name="Barry K."/>
            <person name="Detter J.C."/>
            <person name="Glavina del Rio T."/>
            <person name="Hammon N."/>
            <person name="Israni S."/>
            <person name="Dalin E."/>
            <person name="Tice H."/>
            <person name="Pitluck S."/>
            <person name="Brettin T."/>
            <person name="Bruce D."/>
            <person name="Han C."/>
            <person name="Tapia R."/>
            <person name="Saunders E."/>
            <person name="Gilna P."/>
            <person name="Schmutz J."/>
            <person name="Larimer F."/>
            <person name="Land M."/>
            <person name="Kyrpides N."/>
            <person name="Anderson I."/>
            <person name="Richardson P."/>
        </authorList>
    </citation>
    <scope>NUCLEOTIDE SEQUENCE [LARGE SCALE GENOMIC DNA]</scope>
    <source>
        <strain evidence="5">KT / ATCC 51484 / DSM 6875</strain>
    </source>
</reference>
<dbReference type="SUPFAM" id="SSF56935">
    <property type="entry name" value="Porins"/>
    <property type="match status" value="1"/>
</dbReference>
<dbReference type="PANTHER" id="PTHR30069:SF39">
    <property type="entry name" value="BLL6183 PROTEIN"/>
    <property type="match status" value="1"/>
</dbReference>
<dbReference type="InterPro" id="IPR039426">
    <property type="entry name" value="TonB-dep_rcpt-like"/>
</dbReference>
<keyword evidence="5" id="KW-1185">Reference proteome</keyword>
<name>Q1GZN9_METFK</name>
<keyword evidence="2" id="KW-0732">Signal</keyword>
<dbReference type="HOGENOM" id="CLU_876635_0_0_4"/>
<feature type="signal peptide" evidence="2">
    <location>
        <begin position="1"/>
        <end position="32"/>
    </location>
</feature>
<feature type="chain" id="PRO_5004189799" evidence="2">
    <location>
        <begin position="33"/>
        <end position="317"/>
    </location>
</feature>
<dbReference type="KEGG" id="mfa:Mfla_2031"/>
<evidence type="ECO:0000256" key="2">
    <source>
        <dbReference type="SAM" id="SignalP"/>
    </source>
</evidence>
<dbReference type="AlphaFoldDB" id="Q1GZN9"/>
<evidence type="ECO:0000259" key="3">
    <source>
        <dbReference type="Pfam" id="PF07715"/>
    </source>
</evidence>
<dbReference type="RefSeq" id="WP_011480252.1">
    <property type="nucleotide sequence ID" value="NC_007947.1"/>
</dbReference>
<dbReference type="GO" id="GO:0044718">
    <property type="term" value="P:siderophore transmembrane transport"/>
    <property type="evidence" value="ECO:0007669"/>
    <property type="project" value="TreeGrafter"/>
</dbReference>
<dbReference type="InterPro" id="IPR037066">
    <property type="entry name" value="Plug_dom_sf"/>
</dbReference>